<dbReference type="CDD" id="cd19531">
    <property type="entry name" value="LCL_NRPS-like"/>
    <property type="match status" value="1"/>
</dbReference>
<dbReference type="Pfam" id="PF00668">
    <property type="entry name" value="Condensation"/>
    <property type="match status" value="1"/>
</dbReference>
<feature type="region of interest" description="Disordered" evidence="3">
    <location>
        <begin position="82"/>
        <end position="106"/>
    </location>
</feature>
<feature type="domain" description="Polyketide synthase-like phosphopantetheine-binding" evidence="4">
    <location>
        <begin position="26"/>
        <end position="88"/>
    </location>
</feature>
<reference evidence="5 6" key="1">
    <citation type="submission" date="2024-05" db="EMBL/GenBank/DDBJ databases">
        <authorList>
            <consortium name="Candidatus Magnetaquicoccaceae bacterium FCR-1 genome sequencing consortium"/>
            <person name="Shimoshige H."/>
            <person name="Shimamura S."/>
            <person name="Taoka A."/>
            <person name="Kobayashi H."/>
            <person name="Maekawa T."/>
        </authorList>
    </citation>
    <scope>NUCLEOTIDE SEQUENCE [LARGE SCALE GENOMIC DNA]</scope>
    <source>
        <strain evidence="5 6">FCR-1</strain>
    </source>
</reference>
<evidence type="ECO:0000256" key="1">
    <source>
        <dbReference type="ARBA" id="ARBA00022450"/>
    </source>
</evidence>
<evidence type="ECO:0000259" key="4">
    <source>
        <dbReference type="SMART" id="SM00823"/>
    </source>
</evidence>
<keyword evidence="6" id="KW-1185">Reference proteome</keyword>
<dbReference type="SMART" id="SM00823">
    <property type="entry name" value="PKS_PP"/>
    <property type="match status" value="1"/>
</dbReference>
<reference evidence="5 6" key="2">
    <citation type="submission" date="2024-09" db="EMBL/GenBank/DDBJ databases">
        <title>Draft genome sequence of Candidatus Magnetaquicoccaceae bacterium FCR-1.</title>
        <authorList>
            <person name="Shimoshige H."/>
            <person name="Shimamura S."/>
            <person name="Taoka A."/>
            <person name="Kobayashi H."/>
            <person name="Maekawa T."/>
        </authorList>
    </citation>
    <scope>NUCLEOTIDE SEQUENCE [LARGE SCALE GENOMIC DNA]</scope>
    <source>
        <strain evidence="5 6">FCR-1</strain>
    </source>
</reference>
<dbReference type="SUPFAM" id="SSF47336">
    <property type="entry name" value="ACP-like"/>
    <property type="match status" value="1"/>
</dbReference>
<dbReference type="Gene3D" id="3.30.559.30">
    <property type="entry name" value="Nonribosomal peptide synthetase, condensation domain"/>
    <property type="match status" value="1"/>
</dbReference>
<sequence length="554" mass="61733">MRAGWESSPSPFEPDKARQERRDRMARMIRDELTDMLGAAPSSRESFHDLGLNSLQLCRLGSRLAADAAVALRHPSIDQLSDHLSQAPSAPHLPPPPAPPAPGSGIPQLFNQQACFAWHETATDSAFLHLSLPIRILSPVDPIALEGALQTLITRHAALRTRFYRQGGEPVQRVDENRAVHLETVTVQTTPWPEVTARIQTAARRPFDLDRDPLVRGHLFTRGFRDHLLLIVAHHIAVDATAFAILIHELFSGYAARLAGERPPPPAEGWTMAAFAQWQTARLAGPEGERAWRHWRERLAHDPPLVHLPTDHPGGSPTRHQGACHPIHLEPTLVHALRTLAKRKGVTLYMLLLAGLGILLHHASGQDDILVATHTQNRERPEWADLVGYLADTVAIRTKISPTDQFPTLLQRVRETVTDALAFQGIPMKWLEGRLKLQRETLCNIWFTMLPLELYGDMAPLFSGRTESPIERGGLRLMAAPDLLPAWLGVWYDLELALLEEADAVSGTLTYRTDRFEANTIARLARNFQTLLQTIVAHPDQTIPELTRAIPKTA</sequence>
<dbReference type="InterPro" id="IPR001242">
    <property type="entry name" value="Condensation_dom"/>
</dbReference>
<dbReference type="InterPro" id="IPR023213">
    <property type="entry name" value="CAT-like_dom_sf"/>
</dbReference>
<feature type="region of interest" description="Disordered" evidence="3">
    <location>
        <begin position="1"/>
        <end position="24"/>
    </location>
</feature>
<proteinExistence type="predicted"/>
<dbReference type="SUPFAM" id="SSF52777">
    <property type="entry name" value="CoA-dependent acyltransferases"/>
    <property type="match status" value="2"/>
</dbReference>
<dbReference type="EMBL" id="BAAFGK010000004">
    <property type="protein sequence ID" value="GAB0057982.1"/>
    <property type="molecule type" value="Genomic_DNA"/>
</dbReference>
<dbReference type="PANTHER" id="PTHR45527">
    <property type="entry name" value="NONRIBOSOMAL PEPTIDE SYNTHETASE"/>
    <property type="match status" value="1"/>
</dbReference>
<evidence type="ECO:0000313" key="5">
    <source>
        <dbReference type="EMBL" id="GAB0057982.1"/>
    </source>
</evidence>
<feature type="compositionally biased region" description="Pro residues" evidence="3">
    <location>
        <begin position="91"/>
        <end position="102"/>
    </location>
</feature>
<gene>
    <name evidence="5" type="primary">lgrD_2</name>
    <name evidence="5" type="ORF">SIID45300_02317</name>
</gene>
<dbReference type="Gene3D" id="1.10.1200.10">
    <property type="entry name" value="ACP-like"/>
    <property type="match status" value="1"/>
</dbReference>
<organism evidence="5 6">
    <name type="scientific">Candidatus Magnetaquiglobus chichijimensis</name>
    <dbReference type="NCBI Taxonomy" id="3141448"/>
    <lineage>
        <taxon>Bacteria</taxon>
        <taxon>Pseudomonadati</taxon>
        <taxon>Pseudomonadota</taxon>
        <taxon>Magnetococcia</taxon>
        <taxon>Magnetococcales</taxon>
        <taxon>Candidatus Magnetaquicoccaceae</taxon>
        <taxon>Candidatus Magnetaquiglobus</taxon>
    </lineage>
</organism>
<dbReference type="Gene3D" id="3.30.559.10">
    <property type="entry name" value="Chloramphenicol acetyltransferase-like domain"/>
    <property type="match status" value="1"/>
</dbReference>
<feature type="compositionally biased region" description="Basic and acidic residues" evidence="3">
    <location>
        <begin position="13"/>
        <end position="24"/>
    </location>
</feature>
<evidence type="ECO:0000313" key="6">
    <source>
        <dbReference type="Proteomes" id="UP001628193"/>
    </source>
</evidence>
<accession>A0ABQ0CAR9</accession>
<dbReference type="PANTHER" id="PTHR45527:SF1">
    <property type="entry name" value="FATTY ACID SYNTHASE"/>
    <property type="match status" value="1"/>
</dbReference>
<evidence type="ECO:0000256" key="3">
    <source>
        <dbReference type="SAM" id="MobiDB-lite"/>
    </source>
</evidence>
<dbReference type="Proteomes" id="UP001628193">
    <property type="component" value="Unassembled WGS sequence"/>
</dbReference>
<keyword evidence="1" id="KW-0596">Phosphopantetheine</keyword>
<dbReference type="InterPro" id="IPR020806">
    <property type="entry name" value="PKS_PP-bd"/>
</dbReference>
<dbReference type="InterPro" id="IPR036736">
    <property type="entry name" value="ACP-like_sf"/>
</dbReference>
<comment type="caution">
    <text evidence="5">The sequence shown here is derived from an EMBL/GenBank/DDBJ whole genome shotgun (WGS) entry which is preliminary data.</text>
</comment>
<evidence type="ECO:0000256" key="2">
    <source>
        <dbReference type="ARBA" id="ARBA00022553"/>
    </source>
</evidence>
<dbReference type="RefSeq" id="WP_420905664.1">
    <property type="nucleotide sequence ID" value="NZ_BAAFGK010000004.1"/>
</dbReference>
<protein>
    <submittedName>
        <fullName evidence="5">Linear gramicidin synthase subunit D</fullName>
    </submittedName>
</protein>
<keyword evidence="2" id="KW-0597">Phosphoprotein</keyword>
<name>A0ABQ0CAR9_9PROT</name>